<accession>A0A4Y5JUR2</accession>
<protein>
    <submittedName>
        <fullName evidence="1">Uncharacterized protein</fullName>
    </submittedName>
</protein>
<sequence length="50" mass="6199">MLDILLRFQRRVDTIKVELIWRHLHFYEKAGEELELFHIIFLPPDHRSIN</sequence>
<organism evidence="1 2">
    <name type="scientific">Pseudomonas phage vB_PaeM_PA5oct</name>
    <dbReference type="NCBI Taxonomy" id="2163605"/>
    <lineage>
        <taxon>Viruses</taxon>
        <taxon>Duplodnaviria</taxon>
        <taxon>Heunggongvirae</taxon>
        <taxon>Uroviricota</taxon>
        <taxon>Caudoviricetes</taxon>
        <taxon>Arenbergviridae</taxon>
        <taxon>Wroclawvirus</taxon>
        <taxon>Wroclawvirus PA5oct</taxon>
    </lineage>
</organism>
<evidence type="ECO:0000313" key="1">
    <source>
        <dbReference type="EMBL" id="QCG75911.1"/>
    </source>
</evidence>
<name>A0A4Y5JUR2_9CAUD</name>
<dbReference type="EMBL" id="MK797984">
    <property type="protein sequence ID" value="QCG75911.1"/>
    <property type="molecule type" value="Genomic_DNA"/>
</dbReference>
<reference evidence="2" key="1">
    <citation type="journal article" date="2020" name="bioRxiv">
        <title>Integrative omics analysis of Pseudomonas aeruginosa virus PA5oct highlights the molecular complexity of jumbo phages.</title>
        <authorList>
            <person name="Lood C."/>
            <person name="Danis-Wlodarczyk K."/>
            <person name="Blasdel B.G."/>
            <person name="Jang H.B."/>
            <person name="Vandenheuvel D."/>
            <person name="Briers Y."/>
            <person name="Noben J.-P."/>
            <person name="van Noort V."/>
            <person name="Drulis-Kawa Z."/>
            <person name="Lavigne R."/>
        </authorList>
    </citation>
    <scope>NUCLEOTIDE SEQUENCE [LARGE SCALE GENOMIC DNA]</scope>
</reference>
<keyword evidence="2" id="KW-1185">Reference proteome</keyword>
<dbReference type="Proteomes" id="UP000316733">
    <property type="component" value="Segment"/>
</dbReference>
<proteinExistence type="predicted"/>
<gene>
    <name evidence="1" type="ORF">EST35_0027</name>
</gene>
<evidence type="ECO:0000313" key="2">
    <source>
        <dbReference type="Proteomes" id="UP000316733"/>
    </source>
</evidence>